<dbReference type="EMBL" id="FMAI01000004">
    <property type="protein sequence ID" value="SCB25783.1"/>
    <property type="molecule type" value="Genomic_DNA"/>
</dbReference>
<dbReference type="RefSeq" id="WP_091956099.1">
    <property type="nucleotide sequence ID" value="NZ_FMAI01000004.1"/>
</dbReference>
<dbReference type="Proteomes" id="UP000199184">
    <property type="component" value="Unassembled WGS sequence"/>
</dbReference>
<evidence type="ECO:0008006" key="4">
    <source>
        <dbReference type="Google" id="ProtNLM"/>
    </source>
</evidence>
<sequence>MKWFRSNIRHGARVALFAMLVQFALTFGHSHWFAQAAPLAQGALQQTDGANGVAAIDRAAVQKQSPAAPDREHPGEDNCAICAVVAMAGTVISATPPVLLLPQAIELLHRTTDAEFLHLKSAGTAFQPRAPPAS</sequence>
<evidence type="ECO:0000313" key="3">
    <source>
        <dbReference type="Proteomes" id="UP000199184"/>
    </source>
</evidence>
<keyword evidence="3" id="KW-1185">Reference proteome</keyword>
<proteinExistence type="predicted"/>
<name>A0A1C3VDC8_9BRAD</name>
<feature type="chain" id="PRO_5008684175" description="DUF2946 domain-containing protein" evidence="1">
    <location>
        <begin position="37"/>
        <end position="134"/>
    </location>
</feature>
<dbReference type="InterPro" id="IPR021333">
    <property type="entry name" value="DUF2946"/>
</dbReference>
<organism evidence="2 3">
    <name type="scientific">Bradyrhizobium shewense</name>
    <dbReference type="NCBI Taxonomy" id="1761772"/>
    <lineage>
        <taxon>Bacteria</taxon>
        <taxon>Pseudomonadati</taxon>
        <taxon>Pseudomonadota</taxon>
        <taxon>Alphaproteobacteria</taxon>
        <taxon>Hyphomicrobiales</taxon>
        <taxon>Nitrobacteraceae</taxon>
        <taxon>Bradyrhizobium</taxon>
    </lineage>
</organism>
<reference evidence="3" key="1">
    <citation type="submission" date="2016-08" db="EMBL/GenBank/DDBJ databases">
        <authorList>
            <person name="Varghese N."/>
            <person name="Submissions Spin"/>
        </authorList>
    </citation>
    <scope>NUCLEOTIDE SEQUENCE [LARGE SCALE GENOMIC DNA]</scope>
    <source>
        <strain evidence="3">ERR11</strain>
    </source>
</reference>
<dbReference type="AlphaFoldDB" id="A0A1C3VDC8"/>
<evidence type="ECO:0000313" key="2">
    <source>
        <dbReference type="EMBL" id="SCB25783.1"/>
    </source>
</evidence>
<gene>
    <name evidence="2" type="ORF">GA0061098_100472</name>
</gene>
<keyword evidence="1" id="KW-0732">Signal</keyword>
<dbReference type="Pfam" id="PF11162">
    <property type="entry name" value="DUF2946"/>
    <property type="match status" value="1"/>
</dbReference>
<accession>A0A1C3VDC8</accession>
<feature type="signal peptide" evidence="1">
    <location>
        <begin position="1"/>
        <end position="36"/>
    </location>
</feature>
<evidence type="ECO:0000256" key="1">
    <source>
        <dbReference type="SAM" id="SignalP"/>
    </source>
</evidence>
<protein>
    <recommendedName>
        <fullName evidence="4">DUF2946 domain-containing protein</fullName>
    </recommendedName>
</protein>